<reference evidence="2 3" key="1">
    <citation type="journal article" date="2016" name="Nat. Commun.">
        <title>Thousands of microbial genomes shed light on interconnected biogeochemical processes in an aquifer system.</title>
        <authorList>
            <person name="Anantharaman K."/>
            <person name="Brown C.T."/>
            <person name="Hug L.A."/>
            <person name="Sharon I."/>
            <person name="Castelle C.J."/>
            <person name="Probst A.J."/>
            <person name="Thomas B.C."/>
            <person name="Singh A."/>
            <person name="Wilkins M.J."/>
            <person name="Karaoz U."/>
            <person name="Brodie E.L."/>
            <person name="Williams K.H."/>
            <person name="Hubbard S.S."/>
            <person name="Banfield J.F."/>
        </authorList>
    </citation>
    <scope>NUCLEOTIDE SEQUENCE [LARGE SCALE GENOMIC DNA]</scope>
</reference>
<dbReference type="AlphaFoldDB" id="A0A1F4YGU6"/>
<keyword evidence="1" id="KW-1133">Transmembrane helix</keyword>
<keyword evidence="1" id="KW-0812">Transmembrane</keyword>
<comment type="caution">
    <text evidence="2">The sequence shown here is derived from an EMBL/GenBank/DDBJ whole genome shotgun (WGS) entry which is preliminary data.</text>
</comment>
<protein>
    <submittedName>
        <fullName evidence="2">Uncharacterized protein</fullName>
    </submittedName>
</protein>
<gene>
    <name evidence="2" type="ORF">A2876_04915</name>
</gene>
<evidence type="ECO:0000256" key="1">
    <source>
        <dbReference type="SAM" id="Phobius"/>
    </source>
</evidence>
<feature type="transmembrane region" description="Helical" evidence="1">
    <location>
        <begin position="33"/>
        <end position="53"/>
    </location>
</feature>
<organism evidence="2 3">
    <name type="scientific">Candidatus Amesbacteria bacterium RIFCSPHIGHO2_01_FULL_48_32b</name>
    <dbReference type="NCBI Taxonomy" id="1797253"/>
    <lineage>
        <taxon>Bacteria</taxon>
        <taxon>Candidatus Amesiibacteriota</taxon>
    </lineage>
</organism>
<accession>A0A1F4YGU6</accession>
<keyword evidence="1" id="KW-0472">Membrane</keyword>
<sequence>MSYRPDSSFESRAIQLPGPVLQRDKLKEKFDTLLSYVGWATLAAGIIYVLTHIPPEPVGAWR</sequence>
<dbReference type="Proteomes" id="UP000178176">
    <property type="component" value="Unassembled WGS sequence"/>
</dbReference>
<proteinExistence type="predicted"/>
<evidence type="ECO:0000313" key="2">
    <source>
        <dbReference type="EMBL" id="OGC93215.1"/>
    </source>
</evidence>
<name>A0A1F4YGU6_9BACT</name>
<evidence type="ECO:0000313" key="3">
    <source>
        <dbReference type="Proteomes" id="UP000178176"/>
    </source>
</evidence>
<dbReference type="EMBL" id="MEXH01000001">
    <property type="protein sequence ID" value="OGC93215.1"/>
    <property type="molecule type" value="Genomic_DNA"/>
</dbReference>